<dbReference type="GO" id="GO:0007605">
    <property type="term" value="P:sensory perception of sound"/>
    <property type="evidence" value="ECO:0007669"/>
    <property type="project" value="TreeGrafter"/>
</dbReference>
<dbReference type="InterPro" id="IPR001394">
    <property type="entry name" value="Peptidase_C19_UCH"/>
</dbReference>
<accession>A0A7K5ZZ24</accession>
<protein>
    <submittedName>
        <fullName evidence="6">UBP53 hydrolase</fullName>
    </submittedName>
</protein>
<proteinExistence type="inferred from homology"/>
<reference evidence="6 7" key="1">
    <citation type="submission" date="2019-09" db="EMBL/GenBank/DDBJ databases">
        <title>Bird 10,000 Genomes (B10K) Project - Family phase.</title>
        <authorList>
            <person name="Zhang G."/>
        </authorList>
    </citation>
    <scope>NUCLEOTIDE SEQUENCE [LARGE SCALE GENOMIC DNA]</scope>
    <source>
        <strain evidence="6">B10K-DU-028-75</strain>
        <tissue evidence="6">Mixed tissue sample</tissue>
    </source>
</reference>
<dbReference type="OrthoDB" id="205782at2759"/>
<feature type="region of interest" description="Disordered" evidence="4">
    <location>
        <begin position="954"/>
        <end position="984"/>
    </location>
</feature>
<feature type="compositionally biased region" description="Basic and acidic residues" evidence="4">
    <location>
        <begin position="615"/>
        <end position="628"/>
    </location>
</feature>
<feature type="compositionally biased region" description="Polar residues" evidence="4">
    <location>
        <begin position="413"/>
        <end position="424"/>
    </location>
</feature>
<evidence type="ECO:0000256" key="2">
    <source>
        <dbReference type="ARBA" id="ARBA00022786"/>
    </source>
</evidence>
<evidence type="ECO:0000259" key="5">
    <source>
        <dbReference type="PROSITE" id="PS50235"/>
    </source>
</evidence>
<feature type="compositionally biased region" description="Basic and acidic residues" evidence="4">
    <location>
        <begin position="463"/>
        <end position="488"/>
    </location>
</feature>
<feature type="domain" description="USP" evidence="5">
    <location>
        <begin position="30"/>
        <end position="351"/>
    </location>
</feature>
<evidence type="ECO:0000256" key="4">
    <source>
        <dbReference type="SAM" id="MobiDB-lite"/>
    </source>
</evidence>
<dbReference type="CDD" id="cd02257">
    <property type="entry name" value="Peptidase_C19"/>
    <property type="match status" value="1"/>
</dbReference>
<dbReference type="SUPFAM" id="SSF54001">
    <property type="entry name" value="Cysteine proteinases"/>
    <property type="match status" value="1"/>
</dbReference>
<gene>
    <name evidence="6" type="primary">Usp53</name>
    <name evidence="6" type="ORF">ONYCOR_R13162</name>
</gene>
<dbReference type="GO" id="GO:0010996">
    <property type="term" value="P:response to auditory stimulus"/>
    <property type="evidence" value="ECO:0007669"/>
    <property type="project" value="TreeGrafter"/>
</dbReference>
<feature type="region of interest" description="Disordered" evidence="4">
    <location>
        <begin position="392"/>
        <end position="437"/>
    </location>
</feature>
<evidence type="ECO:0000313" key="7">
    <source>
        <dbReference type="Proteomes" id="UP000550309"/>
    </source>
</evidence>
<dbReference type="Gene3D" id="3.90.70.10">
    <property type="entry name" value="Cysteine proteinases"/>
    <property type="match status" value="1"/>
</dbReference>
<dbReference type="PROSITE" id="PS50235">
    <property type="entry name" value="USP_3"/>
    <property type="match status" value="1"/>
</dbReference>
<comment type="similarity">
    <text evidence="1">Belongs to the peptidase C19 family.</text>
</comment>
<dbReference type="InterPro" id="IPR038765">
    <property type="entry name" value="Papain-like_cys_pep_sf"/>
</dbReference>
<dbReference type="GO" id="GO:0016579">
    <property type="term" value="P:protein deubiquitination"/>
    <property type="evidence" value="ECO:0007669"/>
    <property type="project" value="InterPro"/>
</dbReference>
<keyword evidence="2" id="KW-0833">Ubl conjugation pathway</keyword>
<feature type="non-terminal residue" evidence="6">
    <location>
        <position position="1109"/>
    </location>
</feature>
<name>A0A7K5ZZ24_ONYCO</name>
<dbReference type="FunFam" id="3.90.70.10:FF:000041">
    <property type="entry name" value="Inactive ubiquitin carboxyl-terminal hydrolase 53"/>
    <property type="match status" value="1"/>
</dbReference>
<keyword evidence="3 6" id="KW-0378">Hydrolase</keyword>
<dbReference type="GO" id="GO:0004843">
    <property type="term" value="F:cysteine-type deubiquitinase activity"/>
    <property type="evidence" value="ECO:0007669"/>
    <property type="project" value="InterPro"/>
</dbReference>
<feature type="compositionally biased region" description="Basic and acidic residues" evidence="4">
    <location>
        <begin position="1087"/>
        <end position="1100"/>
    </location>
</feature>
<dbReference type="AlphaFoldDB" id="A0A7K5ZZ24"/>
<dbReference type="Proteomes" id="UP000550309">
    <property type="component" value="Unassembled WGS sequence"/>
</dbReference>
<comment type="caution">
    <text evidence="6">The sequence shown here is derived from an EMBL/GenBank/DDBJ whole genome shotgun (WGS) entry which is preliminary data.</text>
</comment>
<feature type="non-terminal residue" evidence="6">
    <location>
        <position position="1"/>
    </location>
</feature>
<dbReference type="GO" id="GO:0005911">
    <property type="term" value="C:cell-cell junction"/>
    <property type="evidence" value="ECO:0007669"/>
    <property type="project" value="TreeGrafter"/>
</dbReference>
<evidence type="ECO:0000256" key="1">
    <source>
        <dbReference type="ARBA" id="ARBA00009085"/>
    </source>
</evidence>
<feature type="region of interest" description="Disordered" evidence="4">
    <location>
        <begin position="1087"/>
        <end position="1109"/>
    </location>
</feature>
<organism evidence="6 7">
    <name type="scientific">Onychorhynchus coronatus</name>
    <name type="common">Royal flycatcher</name>
    <dbReference type="NCBI Taxonomy" id="360224"/>
    <lineage>
        <taxon>Eukaryota</taxon>
        <taxon>Metazoa</taxon>
        <taxon>Chordata</taxon>
        <taxon>Craniata</taxon>
        <taxon>Vertebrata</taxon>
        <taxon>Euteleostomi</taxon>
        <taxon>Archelosauria</taxon>
        <taxon>Archosauria</taxon>
        <taxon>Dinosauria</taxon>
        <taxon>Saurischia</taxon>
        <taxon>Theropoda</taxon>
        <taxon>Coelurosauria</taxon>
        <taxon>Aves</taxon>
        <taxon>Neognathae</taxon>
        <taxon>Neoaves</taxon>
        <taxon>Telluraves</taxon>
        <taxon>Australaves</taxon>
        <taxon>Passeriformes</taxon>
        <taxon>Tyrannidae</taxon>
        <taxon>Onychorhynchus</taxon>
    </lineage>
</organism>
<dbReference type="PANTHER" id="PTHR22975:SF6">
    <property type="entry name" value="INACTIVE UBIQUITIN CARBOXYL-TERMINAL HYDROLASE 53"/>
    <property type="match status" value="1"/>
</dbReference>
<feature type="compositionally biased region" description="Polar residues" evidence="4">
    <location>
        <begin position="678"/>
        <end position="700"/>
    </location>
</feature>
<keyword evidence="7" id="KW-1185">Reference proteome</keyword>
<dbReference type="PANTHER" id="PTHR22975">
    <property type="entry name" value="UBIQUITIN SPECIFIC PROTEINASE"/>
    <property type="match status" value="1"/>
</dbReference>
<dbReference type="InterPro" id="IPR052398">
    <property type="entry name" value="Ubiquitin_hydrolase_53/54"/>
</dbReference>
<evidence type="ECO:0000256" key="3">
    <source>
        <dbReference type="ARBA" id="ARBA00022801"/>
    </source>
</evidence>
<feature type="region of interest" description="Disordered" evidence="4">
    <location>
        <begin position="457"/>
        <end position="704"/>
    </location>
</feature>
<dbReference type="Pfam" id="PF00443">
    <property type="entry name" value="UCH"/>
    <property type="match status" value="1"/>
</dbReference>
<dbReference type="EMBL" id="VZRK01000191">
    <property type="protein sequence ID" value="NWU82649.1"/>
    <property type="molecule type" value="Genomic_DNA"/>
</dbReference>
<dbReference type="InterPro" id="IPR028889">
    <property type="entry name" value="USP"/>
</dbReference>
<evidence type="ECO:0000313" key="6">
    <source>
        <dbReference type="EMBL" id="NWU82649.1"/>
    </source>
</evidence>
<sequence length="1109" mass="123714">MAWVKFLRKPGGNLGKVYQPGSILSLAPTKGLLNEPGQNSCFLNSAVQVLWQLDIFRRSLRGLTGHVCQGDACIFCALKAIFSQFQHSREKALPSDNMRHALAESFKDEQRFQLGFMDDAAECFENILERIHFHLVPNSETDMCTSKSCISHQKFAMTLYEQCVCRSCGASSDPLPFTEFVRYISTTALCNEVEKMMERHERLKPEMFAELLQAANTADDYRKCPSNCGQKIKIRRVLMNCPEIVTIGLVWDSEHSDLTEEVMRNLATQLYLPGLFYRVTDENAKNSELFLVGMICYTSRHYCAFAFHTKSCKWVLFDDANVKEIGTKWKDVVSRCIRCHFQPLLLFYANPDGTAVSPEDAPKQIIHWSQCKTAGGNGEDLGFENHSAAKSEHVKENGIGDTPNQRSNKKLQPDNSAFSRSHIQASGGRGPAKLGYSDQKDRLKDLSRECAQKAADMKNFTSLRKDADRGPRKESGRQRDVIGEDRCSVKSGSPPVGNGLRHCVDQRIYSSQGKGPYKHDNTPHPAKLSAHVLGSNKTDPFAAGEKPATRTRTDGVTGYDTDTSQDSRDKGSVSSRSRSKGWKPMRETLNVDSIFSESEKKQHSPKHKANLSSKSKHEKERSFNHWPKENQVQKGLMTIYEDETKQDTGSRSSLDSEGKGNAEKSKGFTERKVHGDNWQIQRTESGYESSDHISNGSANPDSPVIEGINPADVKNMKESASCSEQNLSTKKAEHVLHSVPQQNRNFHDLKKDQFNSEVNYRPHVGFPTELHFQVPSPPVKRAEMPETNRKFFPSSALQPVVKDIVKLESRNKAKEQNPSEWLHPDRLEKANVAVFCPDGVPHPYPENACGRKVLHSDFAPSAQPQSHHTRTLGPKVGLAPCVPQALPERPVVLPAPPAEHAGHPPRRGDALWVPEAVYQNVPPPLPPKKYALNTLPGSEGNSAADVKPTEALQSNPLRQTGAPPKPAPEPSVLPPEQRLKEPFPGNELFVHKPDSPPRLSVNDFWTVSENLLKKGSRHTGPSPGYVDGNDSVSLTTYFSVDSCMTDTYRMKYHQRPKLYFTESGSFPKGKHPPSAGVELNTTYHATLEPRHPAPEPRYKANAEGIHCSR</sequence>
<feature type="compositionally biased region" description="Pro residues" evidence="4">
    <location>
        <begin position="963"/>
        <end position="973"/>
    </location>
</feature>
<feature type="compositionally biased region" description="Basic and acidic residues" evidence="4">
    <location>
        <begin position="642"/>
        <end position="675"/>
    </location>
</feature>